<keyword evidence="6" id="KW-0460">Magnesium</keyword>
<dbReference type="Proteomes" id="UP000199689">
    <property type="component" value="Unassembled WGS sequence"/>
</dbReference>
<dbReference type="HAMAP" id="MF_00321">
    <property type="entry name" value="GTPase_EngB"/>
    <property type="match status" value="1"/>
</dbReference>
<dbReference type="AlphaFoldDB" id="A0A1G5V5F0"/>
<evidence type="ECO:0000256" key="1">
    <source>
        <dbReference type="ARBA" id="ARBA00001946"/>
    </source>
</evidence>
<dbReference type="STRING" id="209880.SAMN02910343_00366"/>
<dbReference type="GO" id="GO:0000917">
    <property type="term" value="P:division septum assembly"/>
    <property type="evidence" value="ECO:0007669"/>
    <property type="project" value="UniProtKB-KW"/>
</dbReference>
<organism evidence="12 13">
    <name type="scientific">Allisonella histaminiformans</name>
    <dbReference type="NCBI Taxonomy" id="209880"/>
    <lineage>
        <taxon>Bacteria</taxon>
        <taxon>Bacillati</taxon>
        <taxon>Bacillota</taxon>
        <taxon>Negativicutes</taxon>
        <taxon>Veillonellales</taxon>
        <taxon>Veillonellaceae</taxon>
        <taxon>Allisonella</taxon>
    </lineage>
</organism>
<evidence type="ECO:0000256" key="3">
    <source>
        <dbReference type="ARBA" id="ARBA00022618"/>
    </source>
</evidence>
<evidence type="ECO:0000256" key="6">
    <source>
        <dbReference type="ARBA" id="ARBA00022842"/>
    </source>
</evidence>
<evidence type="ECO:0000256" key="9">
    <source>
        <dbReference type="ARBA" id="ARBA00023306"/>
    </source>
</evidence>
<dbReference type="InterPro" id="IPR030393">
    <property type="entry name" value="G_ENGB_dom"/>
</dbReference>
<dbReference type="EMBL" id="FMXA01000004">
    <property type="protein sequence ID" value="SDA40487.1"/>
    <property type="molecule type" value="Genomic_DNA"/>
</dbReference>
<keyword evidence="13" id="KW-1185">Reference proteome</keyword>
<dbReference type="NCBIfam" id="TIGR03598">
    <property type="entry name" value="GTPase_YsxC"/>
    <property type="match status" value="1"/>
</dbReference>
<dbReference type="RefSeq" id="WP_091363225.1">
    <property type="nucleotide sequence ID" value="NZ_FMXA01000004.1"/>
</dbReference>
<dbReference type="Pfam" id="PF01926">
    <property type="entry name" value="MMR_HSR1"/>
    <property type="match status" value="1"/>
</dbReference>
<dbReference type="InterPro" id="IPR019987">
    <property type="entry name" value="GTP-bd_ribosome_bio_YsxC"/>
</dbReference>
<reference evidence="12 13" key="1">
    <citation type="submission" date="2016-10" db="EMBL/GenBank/DDBJ databases">
        <authorList>
            <person name="de Groot N.N."/>
        </authorList>
    </citation>
    <scope>NUCLEOTIDE SEQUENCE [LARGE SCALE GENOMIC DNA]</scope>
    <source>
        <strain evidence="12 13">DSM 15230</strain>
    </source>
</reference>
<evidence type="ECO:0000256" key="8">
    <source>
        <dbReference type="ARBA" id="ARBA00023210"/>
    </source>
</evidence>
<dbReference type="GO" id="GO:0046872">
    <property type="term" value="F:metal ion binding"/>
    <property type="evidence" value="ECO:0007669"/>
    <property type="project" value="UniProtKB-KW"/>
</dbReference>
<keyword evidence="4" id="KW-0479">Metal-binding</keyword>
<evidence type="ECO:0000256" key="2">
    <source>
        <dbReference type="ARBA" id="ARBA00009638"/>
    </source>
</evidence>
<protein>
    <recommendedName>
        <fullName evidence="10">Probable GTP-binding protein EngB</fullName>
    </recommendedName>
</protein>
<comment type="function">
    <text evidence="10">Necessary for normal cell division and for the maintenance of normal septation.</text>
</comment>
<comment type="cofactor">
    <cofactor evidence="1">
        <name>Mg(2+)</name>
        <dbReference type="ChEBI" id="CHEBI:18420"/>
    </cofactor>
</comment>
<evidence type="ECO:0000256" key="7">
    <source>
        <dbReference type="ARBA" id="ARBA00023134"/>
    </source>
</evidence>
<evidence type="ECO:0000256" key="10">
    <source>
        <dbReference type="HAMAP-Rule" id="MF_00321"/>
    </source>
</evidence>
<dbReference type="InterPro" id="IPR006073">
    <property type="entry name" value="GTP-bd"/>
</dbReference>
<dbReference type="CDD" id="cd01876">
    <property type="entry name" value="YihA_EngB"/>
    <property type="match status" value="1"/>
</dbReference>
<evidence type="ECO:0000256" key="5">
    <source>
        <dbReference type="ARBA" id="ARBA00022741"/>
    </source>
</evidence>
<comment type="similarity">
    <text evidence="2 10">Belongs to the TRAFAC class TrmE-Era-EngA-EngB-Septin-like GTPase superfamily. EngB GTPase family.</text>
</comment>
<evidence type="ECO:0000313" key="13">
    <source>
        <dbReference type="Proteomes" id="UP000199689"/>
    </source>
</evidence>
<keyword evidence="3 10" id="KW-0132">Cell division</keyword>
<dbReference type="PANTHER" id="PTHR11649">
    <property type="entry name" value="MSS1/TRME-RELATED GTP-BINDING PROTEIN"/>
    <property type="match status" value="1"/>
</dbReference>
<dbReference type="GeneID" id="87755413"/>
<sequence>MGEIKNIEKFHIFSAVYYGSSVNWKQFAQEGKMEIAFIGRSNVGKSSLTNSLCGNRKLAHVSREPGKTRTINYYDVQSRRTVDGTEERQSWFLVDLPGYGFAKTSGKNAEDWSSFIDDYIMNSPELALICLLIDSRHPDLDIDEKAYAWLGTSGVPVLVIGTKGDKLKASEKQQNRRKLASNYPSVYPPVIYSSLKGTGKGEVLHIIESIVCR</sequence>
<evidence type="ECO:0000256" key="4">
    <source>
        <dbReference type="ARBA" id="ARBA00022723"/>
    </source>
</evidence>
<keyword evidence="7 10" id="KW-0342">GTP-binding</keyword>
<dbReference type="GO" id="GO:0005525">
    <property type="term" value="F:GTP binding"/>
    <property type="evidence" value="ECO:0007669"/>
    <property type="project" value="UniProtKB-UniRule"/>
</dbReference>
<keyword evidence="8 10" id="KW-0717">Septation</keyword>
<name>A0A1G5V5F0_9FIRM</name>
<accession>A0A1G5V5F0</accession>
<feature type="domain" description="EngB-type G" evidence="11">
    <location>
        <begin position="31"/>
        <end position="213"/>
    </location>
</feature>
<proteinExistence type="inferred from homology"/>
<dbReference type="PANTHER" id="PTHR11649:SF13">
    <property type="entry name" value="ENGB-TYPE G DOMAIN-CONTAINING PROTEIN"/>
    <property type="match status" value="1"/>
</dbReference>
<keyword evidence="5 10" id="KW-0547">Nucleotide-binding</keyword>
<dbReference type="PROSITE" id="PS51706">
    <property type="entry name" value="G_ENGB"/>
    <property type="match status" value="1"/>
</dbReference>
<dbReference type="Gene3D" id="3.40.50.300">
    <property type="entry name" value="P-loop containing nucleotide triphosphate hydrolases"/>
    <property type="match status" value="1"/>
</dbReference>
<dbReference type="InterPro" id="IPR027417">
    <property type="entry name" value="P-loop_NTPase"/>
</dbReference>
<evidence type="ECO:0000313" key="12">
    <source>
        <dbReference type="EMBL" id="SDA40487.1"/>
    </source>
</evidence>
<keyword evidence="9 10" id="KW-0131">Cell cycle</keyword>
<dbReference type="OrthoDB" id="9804921at2"/>
<gene>
    <name evidence="10" type="primary">engB</name>
    <name evidence="12" type="ORF">SAMN02910343_00366</name>
</gene>
<dbReference type="SUPFAM" id="SSF52540">
    <property type="entry name" value="P-loop containing nucleoside triphosphate hydrolases"/>
    <property type="match status" value="1"/>
</dbReference>
<evidence type="ECO:0000259" key="11">
    <source>
        <dbReference type="PROSITE" id="PS51706"/>
    </source>
</evidence>